<accession>A0A9D2BPL0</accession>
<proteinExistence type="predicted"/>
<gene>
    <name evidence="2" type="ORF">H9848_07590</name>
</gene>
<comment type="caution">
    <text evidence="2">The sequence shown here is derived from an EMBL/GenBank/DDBJ whole genome shotgun (WGS) entry which is preliminary data.</text>
</comment>
<protein>
    <submittedName>
        <fullName evidence="2">Uncharacterized protein</fullName>
    </submittedName>
</protein>
<evidence type="ECO:0000256" key="1">
    <source>
        <dbReference type="SAM" id="MobiDB-lite"/>
    </source>
</evidence>
<dbReference type="EMBL" id="DXEN01000058">
    <property type="protein sequence ID" value="HIX86454.1"/>
    <property type="molecule type" value="Genomic_DNA"/>
</dbReference>
<evidence type="ECO:0000313" key="2">
    <source>
        <dbReference type="EMBL" id="HIX86454.1"/>
    </source>
</evidence>
<organism evidence="2 3">
    <name type="scientific">Candidatus Parabacteroides intestinigallinarum</name>
    <dbReference type="NCBI Taxonomy" id="2838722"/>
    <lineage>
        <taxon>Bacteria</taxon>
        <taxon>Pseudomonadati</taxon>
        <taxon>Bacteroidota</taxon>
        <taxon>Bacteroidia</taxon>
        <taxon>Bacteroidales</taxon>
        <taxon>Tannerellaceae</taxon>
        <taxon>Parabacteroides</taxon>
    </lineage>
</organism>
<sequence length="118" mass="12889">TFFHGSLIGWRKTGRNHMPYNMLPDMLNSVAYRGARARTSPPPCPKPGGDEGILPRGRPYPLITTGGSIITSGDFTNSTGGFIITTGDCRMHTDAREFQRDRKGVYGCTKKALSLTVI</sequence>
<feature type="non-terminal residue" evidence="2">
    <location>
        <position position="1"/>
    </location>
</feature>
<dbReference type="AlphaFoldDB" id="A0A9D2BPL0"/>
<reference evidence="2" key="2">
    <citation type="submission" date="2021-04" db="EMBL/GenBank/DDBJ databases">
        <authorList>
            <person name="Gilroy R."/>
        </authorList>
    </citation>
    <scope>NUCLEOTIDE SEQUENCE</scope>
    <source>
        <strain evidence="2">ChiHecec2B26-12326</strain>
    </source>
</reference>
<evidence type="ECO:0000313" key="3">
    <source>
        <dbReference type="Proteomes" id="UP000823847"/>
    </source>
</evidence>
<reference evidence="2" key="1">
    <citation type="journal article" date="2021" name="PeerJ">
        <title>Extensive microbial diversity within the chicken gut microbiome revealed by metagenomics and culture.</title>
        <authorList>
            <person name="Gilroy R."/>
            <person name="Ravi A."/>
            <person name="Getino M."/>
            <person name="Pursley I."/>
            <person name="Horton D.L."/>
            <person name="Alikhan N.F."/>
            <person name="Baker D."/>
            <person name="Gharbi K."/>
            <person name="Hall N."/>
            <person name="Watson M."/>
            <person name="Adriaenssens E.M."/>
            <person name="Foster-Nyarko E."/>
            <person name="Jarju S."/>
            <person name="Secka A."/>
            <person name="Antonio M."/>
            <person name="Oren A."/>
            <person name="Chaudhuri R.R."/>
            <person name="La Ragione R."/>
            <person name="Hildebrand F."/>
            <person name="Pallen M.J."/>
        </authorList>
    </citation>
    <scope>NUCLEOTIDE SEQUENCE</scope>
    <source>
        <strain evidence="2">ChiHecec2B26-12326</strain>
    </source>
</reference>
<feature type="region of interest" description="Disordered" evidence="1">
    <location>
        <begin position="36"/>
        <end position="57"/>
    </location>
</feature>
<dbReference type="Proteomes" id="UP000823847">
    <property type="component" value="Unassembled WGS sequence"/>
</dbReference>
<name>A0A9D2BPL0_9BACT</name>